<dbReference type="EMBL" id="AP012320">
    <property type="protein sequence ID" value="BAL96339.1"/>
    <property type="molecule type" value="Genomic_DNA"/>
</dbReference>
<gene>
    <name evidence="3" type="ordered locus">RGE_30000</name>
</gene>
<name>I0HTK2_RUBGI</name>
<accession>I0HTK2</accession>
<evidence type="ECO:0000313" key="4">
    <source>
        <dbReference type="Proteomes" id="UP000007883"/>
    </source>
</evidence>
<dbReference type="eggNOG" id="COG3843">
    <property type="taxonomic scope" value="Bacteria"/>
</dbReference>
<dbReference type="KEGG" id="rge:RGE_30000"/>
<evidence type="ECO:0000256" key="1">
    <source>
        <dbReference type="SAM" id="MobiDB-lite"/>
    </source>
</evidence>
<dbReference type="RefSeq" id="WP_014429200.1">
    <property type="nucleotide sequence ID" value="NC_017075.1"/>
</dbReference>
<organism evidence="3 4">
    <name type="scientific">Rubrivivax gelatinosus (strain NBRC 100245 / IL144)</name>
    <dbReference type="NCBI Taxonomy" id="983917"/>
    <lineage>
        <taxon>Bacteria</taxon>
        <taxon>Pseudomonadati</taxon>
        <taxon>Pseudomonadota</taxon>
        <taxon>Betaproteobacteria</taxon>
        <taxon>Burkholderiales</taxon>
        <taxon>Sphaerotilaceae</taxon>
        <taxon>Rubrivivax</taxon>
    </lineage>
</organism>
<evidence type="ECO:0000313" key="3">
    <source>
        <dbReference type="EMBL" id="BAL96339.1"/>
    </source>
</evidence>
<dbReference type="Pfam" id="PF03432">
    <property type="entry name" value="Relaxase"/>
    <property type="match status" value="1"/>
</dbReference>
<dbReference type="HOGENOM" id="CLU_055617_0_0_4"/>
<dbReference type="PATRIC" id="fig|983917.3.peg.2923"/>
<dbReference type="Gene3D" id="3.30.930.30">
    <property type="match status" value="1"/>
</dbReference>
<feature type="region of interest" description="Disordered" evidence="1">
    <location>
        <begin position="302"/>
        <end position="336"/>
    </location>
</feature>
<feature type="compositionally biased region" description="Basic and acidic residues" evidence="1">
    <location>
        <begin position="304"/>
        <end position="313"/>
    </location>
</feature>
<dbReference type="InterPro" id="IPR005094">
    <property type="entry name" value="Endonuclease_MobA/VirD2"/>
</dbReference>
<dbReference type="STRING" id="983917.RGE_30000"/>
<sequence>MTPGPTVDGALVQWGERLFYPPNRIVKVPPTPRLDTLARRKAAVIRRRIEATVLRRAPQVMVKVTGGGRGMRAIAAHFRYISKGGRLDVEDDRGSVRRGRQAVDDLAEQWRHAGAKIDDESPRREAFNLMLSMPQGTDARIVKAAAREFAQTELRGHRYVMVLHEHQANPHVHLSVRAQAADGRRLNPRKADLHRWRETFADKLRGYGVEAEATRQATRGAHHRARPIGRVKMREDGRLPGRDIAEPGGERFYSSRRDALEAWIHIAQALGSSGTAEDRRLAHGVVGFLKDSKAFRRLLPRLEQLPDRQREQARAPTRTPQQPELTRTRPDIDWER</sequence>
<dbReference type="Proteomes" id="UP000007883">
    <property type="component" value="Chromosome"/>
</dbReference>
<feature type="compositionally biased region" description="Basic and acidic residues" evidence="1">
    <location>
        <begin position="326"/>
        <end position="336"/>
    </location>
</feature>
<feature type="domain" description="MobA/VirD2-like nuclease" evidence="2">
    <location>
        <begin position="103"/>
        <end position="208"/>
    </location>
</feature>
<reference evidence="3 4" key="1">
    <citation type="journal article" date="2012" name="J. Bacteriol.">
        <title>Complete genome sequence of phototrophic betaproteobacterium Rubrivivax gelatinosus IL144.</title>
        <authorList>
            <person name="Nagashima S."/>
            <person name="Kamimura A."/>
            <person name="Shimizu T."/>
            <person name="Nakamura-isaki S."/>
            <person name="Aono E."/>
            <person name="Sakamoto K."/>
            <person name="Ichikawa N."/>
            <person name="Nakazawa H."/>
            <person name="Sekine M."/>
            <person name="Yamazaki S."/>
            <person name="Fujita N."/>
            <person name="Shimada K."/>
            <person name="Hanada S."/>
            <person name="Nagashima K.V.P."/>
        </authorList>
    </citation>
    <scope>NUCLEOTIDE SEQUENCE [LARGE SCALE GENOMIC DNA]</scope>
    <source>
        <strain evidence="4">NBRC 100245 / IL144</strain>
    </source>
</reference>
<protein>
    <recommendedName>
        <fullName evidence="2">MobA/VirD2-like nuclease domain-containing protein</fullName>
    </recommendedName>
</protein>
<evidence type="ECO:0000259" key="2">
    <source>
        <dbReference type="Pfam" id="PF03432"/>
    </source>
</evidence>
<keyword evidence="4" id="KW-1185">Reference proteome</keyword>
<dbReference type="AlphaFoldDB" id="I0HTK2"/>
<proteinExistence type="predicted"/>